<evidence type="ECO:0000256" key="1">
    <source>
        <dbReference type="PROSITE-ProRule" id="PRU00339"/>
    </source>
</evidence>
<dbReference type="EMBL" id="KV921986">
    <property type="protein sequence ID" value="ORE03949.1"/>
    <property type="molecule type" value="Genomic_DNA"/>
</dbReference>
<dbReference type="OrthoDB" id="10050400at2759"/>
<sequence length="380" mass="42939">MLSRLTASFGNKYIRSNTSNRLFLNQKRAFGFTKSISKEAADSTKAVKFTTSTYNDAISRLKSQGKLAGKITGYTILSVSAAIGLIWQLTHLYIEYTMESTPKELGFKGRQLLHGAYVREQLAPDYDIASMYIREVIRIALEEQNLKESSDTIINLRLRLAEDENKSGNLLDAITEYTRAWKLLMDNGKGHDQQTITAAKKIGDLYMRIGDYEHAEEYLAWALHMSEKASQDDLLQSKIKLSLANLYAIQRNFKLSIPLLSQLLKSLPEEQHCLRAIVQNQLSEIMYGLNKKDEAMGWAQTALETCTKDIKNQDCLECGAVASNNMGRMLELSSEFEQALAYYNQAIKYAADVGNLTSHETYSLNSERVQDIIAIKETKH</sequence>
<dbReference type="InterPro" id="IPR011990">
    <property type="entry name" value="TPR-like_helical_dom_sf"/>
</dbReference>
<dbReference type="PANTHER" id="PTHR28142:SF1">
    <property type="entry name" value="MITOCHONDRIAL INNER MEMBRANE I-AAA PROTEASE SUPERCOMPLEX SUBUNIT MGR3-RELATED"/>
    <property type="match status" value="1"/>
</dbReference>
<dbReference type="InterPro" id="IPR040201">
    <property type="entry name" value="Mrg3-like"/>
</dbReference>
<dbReference type="PROSITE" id="PS50005">
    <property type="entry name" value="TPR"/>
    <property type="match status" value="1"/>
</dbReference>
<proteinExistence type="predicted"/>
<protein>
    <submittedName>
        <fullName evidence="2">Uncharacterized protein</fullName>
    </submittedName>
</protein>
<evidence type="ECO:0000313" key="2">
    <source>
        <dbReference type="EMBL" id="ORE03949.1"/>
    </source>
</evidence>
<dbReference type="InterPro" id="IPR019734">
    <property type="entry name" value="TPR_rpt"/>
</dbReference>
<dbReference type="SMART" id="SM00028">
    <property type="entry name" value="TPR"/>
    <property type="match status" value="4"/>
</dbReference>
<organism evidence="2">
    <name type="scientific">Rhizopus microsporus var. microsporus</name>
    <dbReference type="NCBI Taxonomy" id="86635"/>
    <lineage>
        <taxon>Eukaryota</taxon>
        <taxon>Fungi</taxon>
        <taxon>Fungi incertae sedis</taxon>
        <taxon>Mucoromycota</taxon>
        <taxon>Mucoromycotina</taxon>
        <taxon>Mucoromycetes</taxon>
        <taxon>Mucorales</taxon>
        <taxon>Mucorineae</taxon>
        <taxon>Rhizopodaceae</taxon>
        <taxon>Rhizopus</taxon>
    </lineage>
</organism>
<dbReference type="AlphaFoldDB" id="A0A1X0QW35"/>
<name>A0A1X0QW35_RHIZD</name>
<dbReference type="VEuPathDB" id="FungiDB:BCV72DRAFT_264270"/>
<dbReference type="SUPFAM" id="SSF48452">
    <property type="entry name" value="TPR-like"/>
    <property type="match status" value="1"/>
</dbReference>
<gene>
    <name evidence="2" type="ORF">BCV72DRAFT_264270</name>
</gene>
<dbReference type="Pfam" id="PF13424">
    <property type="entry name" value="TPR_12"/>
    <property type="match status" value="1"/>
</dbReference>
<accession>A0A1X0QW35</accession>
<dbReference type="Proteomes" id="UP000242414">
    <property type="component" value="Unassembled WGS sequence"/>
</dbReference>
<reference evidence="2" key="1">
    <citation type="journal article" date="2016" name="Proc. Natl. Acad. Sci. U.S.A.">
        <title>Lipid metabolic changes in an early divergent fungus govern the establishment of a mutualistic symbiosis with endobacteria.</title>
        <authorList>
            <person name="Lastovetsky O.A."/>
            <person name="Gaspar M.L."/>
            <person name="Mondo S.J."/>
            <person name="LaButti K.M."/>
            <person name="Sandor L."/>
            <person name="Grigoriev I.V."/>
            <person name="Henry S.A."/>
            <person name="Pawlowska T.E."/>
        </authorList>
    </citation>
    <scope>NUCLEOTIDE SEQUENCE [LARGE SCALE GENOMIC DNA]</scope>
    <source>
        <strain evidence="2">ATCC 52814</strain>
    </source>
</reference>
<keyword evidence="1" id="KW-0802">TPR repeat</keyword>
<dbReference type="PANTHER" id="PTHR28142">
    <property type="entry name" value="MITOCHONDRIAL INNER MEMBRANE I-AAA PROTEASE SUPERCOMPLEX SUBUNIT MGR3-RELATED"/>
    <property type="match status" value="1"/>
</dbReference>
<feature type="repeat" description="TPR" evidence="1">
    <location>
        <begin position="196"/>
        <end position="229"/>
    </location>
</feature>
<dbReference type="Gene3D" id="1.25.40.10">
    <property type="entry name" value="Tetratricopeptide repeat domain"/>
    <property type="match status" value="2"/>
</dbReference>